<proteinExistence type="predicted"/>
<feature type="domain" description="Single-strand DNA deaminase toxin A-like C-terminal" evidence="3">
    <location>
        <begin position="191"/>
        <end position="256"/>
    </location>
</feature>
<evidence type="ECO:0000313" key="5">
    <source>
        <dbReference type="Proteomes" id="UP001174934"/>
    </source>
</evidence>
<dbReference type="Pfam" id="PF24120">
    <property type="entry name" value="SsdA_C"/>
    <property type="match status" value="1"/>
</dbReference>
<comment type="caution">
    <text evidence="4">The sequence shown here is derived from an EMBL/GenBank/DDBJ whole genome shotgun (WGS) entry which is preliminary data.</text>
</comment>
<feature type="repeat" description="ANK" evidence="1">
    <location>
        <begin position="50"/>
        <end position="82"/>
    </location>
</feature>
<dbReference type="EMBL" id="JAULSR010000001">
    <property type="protein sequence ID" value="KAK0637359.1"/>
    <property type="molecule type" value="Genomic_DNA"/>
</dbReference>
<dbReference type="PROSITE" id="PS50088">
    <property type="entry name" value="ANK_REPEAT"/>
    <property type="match status" value="1"/>
</dbReference>
<reference evidence="4" key="1">
    <citation type="submission" date="2023-06" db="EMBL/GenBank/DDBJ databases">
        <title>Genome-scale phylogeny and comparative genomics of the fungal order Sordariales.</title>
        <authorList>
            <consortium name="Lawrence Berkeley National Laboratory"/>
            <person name="Hensen N."/>
            <person name="Bonometti L."/>
            <person name="Westerberg I."/>
            <person name="Brannstrom I.O."/>
            <person name="Guillou S."/>
            <person name="Cros-Aarteil S."/>
            <person name="Calhoun S."/>
            <person name="Haridas S."/>
            <person name="Kuo A."/>
            <person name="Mondo S."/>
            <person name="Pangilinan J."/>
            <person name="Riley R."/>
            <person name="LaButti K."/>
            <person name="Andreopoulos B."/>
            <person name="Lipzen A."/>
            <person name="Chen C."/>
            <person name="Yanf M."/>
            <person name="Daum C."/>
            <person name="Ng V."/>
            <person name="Clum A."/>
            <person name="Steindorff A."/>
            <person name="Ohm R."/>
            <person name="Martin F."/>
            <person name="Silar P."/>
            <person name="Natvig D."/>
            <person name="Lalanne C."/>
            <person name="Gautier V."/>
            <person name="Ament-velasquez S.L."/>
            <person name="Kruys A."/>
            <person name="Hutchinson M.I."/>
            <person name="Powell A.J."/>
            <person name="Barry K."/>
            <person name="Miller A.N."/>
            <person name="Grigoriev I.V."/>
            <person name="Debuchy R."/>
            <person name="Gladieux P."/>
            <person name="Thoren M.H."/>
            <person name="Johannesson H."/>
        </authorList>
    </citation>
    <scope>NUCLEOTIDE SEQUENCE</scope>
    <source>
        <strain evidence="4">SMH3391-2</strain>
    </source>
</reference>
<protein>
    <recommendedName>
        <fullName evidence="3">Single-strand DNA deaminase toxin A-like C-terminal domain-containing protein</fullName>
    </recommendedName>
</protein>
<dbReference type="PROSITE" id="PS50297">
    <property type="entry name" value="ANK_REP_REGION"/>
    <property type="match status" value="1"/>
</dbReference>
<keyword evidence="1" id="KW-0040">ANK repeat</keyword>
<dbReference type="Gene3D" id="1.25.40.20">
    <property type="entry name" value="Ankyrin repeat-containing domain"/>
    <property type="match status" value="1"/>
</dbReference>
<dbReference type="InterPro" id="IPR057517">
    <property type="entry name" value="SsdA-like_C"/>
</dbReference>
<dbReference type="InterPro" id="IPR002110">
    <property type="entry name" value="Ankyrin_rpt"/>
</dbReference>
<name>A0AA39XNV3_9PEZI</name>
<accession>A0AA39XNV3</accession>
<organism evidence="4 5">
    <name type="scientific">Bombardia bombarda</name>
    <dbReference type="NCBI Taxonomy" id="252184"/>
    <lineage>
        <taxon>Eukaryota</taxon>
        <taxon>Fungi</taxon>
        <taxon>Dikarya</taxon>
        <taxon>Ascomycota</taxon>
        <taxon>Pezizomycotina</taxon>
        <taxon>Sordariomycetes</taxon>
        <taxon>Sordariomycetidae</taxon>
        <taxon>Sordariales</taxon>
        <taxon>Lasiosphaeriaceae</taxon>
        <taxon>Bombardia</taxon>
    </lineage>
</organism>
<feature type="compositionally biased region" description="Polar residues" evidence="2">
    <location>
        <begin position="511"/>
        <end position="520"/>
    </location>
</feature>
<evidence type="ECO:0000256" key="2">
    <source>
        <dbReference type="SAM" id="MobiDB-lite"/>
    </source>
</evidence>
<dbReference type="Pfam" id="PF12796">
    <property type="entry name" value="Ank_2"/>
    <property type="match status" value="1"/>
</dbReference>
<dbReference type="Proteomes" id="UP001174934">
    <property type="component" value="Unassembled WGS sequence"/>
</dbReference>
<feature type="region of interest" description="Disordered" evidence="2">
    <location>
        <begin position="359"/>
        <end position="383"/>
    </location>
</feature>
<dbReference type="InterPro" id="IPR036770">
    <property type="entry name" value="Ankyrin_rpt-contain_sf"/>
</dbReference>
<dbReference type="AlphaFoldDB" id="A0AA39XNV3"/>
<feature type="compositionally biased region" description="Acidic residues" evidence="2">
    <location>
        <begin position="406"/>
        <end position="416"/>
    </location>
</feature>
<evidence type="ECO:0000313" key="4">
    <source>
        <dbReference type="EMBL" id="KAK0637359.1"/>
    </source>
</evidence>
<evidence type="ECO:0000259" key="3">
    <source>
        <dbReference type="Pfam" id="PF24120"/>
    </source>
</evidence>
<evidence type="ECO:0000256" key="1">
    <source>
        <dbReference type="PROSITE-ProRule" id="PRU00023"/>
    </source>
</evidence>
<keyword evidence="5" id="KW-1185">Reference proteome</keyword>
<feature type="region of interest" description="Disordered" evidence="2">
    <location>
        <begin position="396"/>
        <end position="444"/>
    </location>
</feature>
<gene>
    <name evidence="4" type="ORF">B0T17DRAFT_504705</name>
</gene>
<sequence>MPAPTGARGRNAAGLTDLHVSILKNDFPRVRKILRQHQDNKQRLEVRDNNGLTPLMVATLMGRLNIANYLLAKRALIKTKDDKGRTAFDYARTTPFTKEKVLAYERLGFAPLSRSGHRGRRKIRAILRHPEGLRASRRAGDNTSSNTYTYCTGKHLLIMQPVAIVAPGGNFQDATAGWIASLSAPGIRMTAVSGWCENDNVDPKVLNNVEYTKLVLHVAKLMNFEIPKSYRDNGSVQALPEHKGRFHACHVEKKLAVWWVREVLREVLFTENMARMKELKDAEIPKALAGAKIFLDHRSGPCKNCLDFLAKIRRVTGIVLCTEMRHALTRTAKAARAPVGLKGCPNCDCYKCHQARQVRPLGEGNDPEPSTSTADGDGEQSENQELIDDDAVAGSVGVTSFHDDDHGDDDNAEDDAAPMAPPKRGGKKKPAQHTNAPSHWRKWISGDMVVAKPIARREEDPTAIQHALESSVQRQRPGSRLRRSSTRNTTDPLTSSNPAPPPSSDPASSSQVEPISNVQGRSAFFMSPSPAPFQGIDQLPLRLKTPPVLATAQQLRASSPSPSAKRRMKIKRLKLKKMTLEQSRKKLDLGRFTYRR</sequence>
<dbReference type="SUPFAM" id="SSF48403">
    <property type="entry name" value="Ankyrin repeat"/>
    <property type="match status" value="1"/>
</dbReference>
<feature type="region of interest" description="Disordered" evidence="2">
    <location>
        <begin position="467"/>
        <end position="526"/>
    </location>
</feature>